<comment type="caution">
    <text evidence="1">The sequence shown here is derived from an EMBL/GenBank/DDBJ whole genome shotgun (WGS) entry which is preliminary data.</text>
</comment>
<keyword evidence="2" id="KW-1185">Reference proteome</keyword>
<accession>A0ABY2XXX7</accession>
<dbReference type="Pfam" id="PF10127">
    <property type="entry name" value="RlaP"/>
    <property type="match status" value="1"/>
</dbReference>
<sequence length="252" mass="29597">MLNKIRQEITRIESEEKVLVLYAVESGSRAWGFPSQDSDYDVRFIYSRTQADYLLIDEPRDVLEYPISDPLDISGWDLKKALKLCRKGNPALSEWLYSPIVYQVNAPFLSEFRQLAQSYFSPSSMIHHYLHMADGNFRGYLKSDLVKIKKYFYVLRPILACMWIEKYAKNPPILFTDLLNDAVLEPMLRHKIEVLLTRKLAGEEFDLEEKIQPLNDFIEQKIKYYQLYVQSLAKPELPDDSAANLLFRKWIV</sequence>
<evidence type="ECO:0000313" key="2">
    <source>
        <dbReference type="Proteomes" id="UP000305526"/>
    </source>
</evidence>
<gene>
    <name evidence="1" type="ORF">FHQ21_03600</name>
</gene>
<dbReference type="PANTHER" id="PTHR34817">
    <property type="entry name" value="NUCLEOTIDYLTRANSFERASE"/>
    <property type="match status" value="1"/>
</dbReference>
<protein>
    <submittedName>
        <fullName evidence="1">Nucleotidyltransferase domain-containing protein</fullName>
    </submittedName>
</protein>
<dbReference type="Proteomes" id="UP000305526">
    <property type="component" value="Unassembled WGS sequence"/>
</dbReference>
<dbReference type="EMBL" id="VDGV01000023">
    <property type="protein sequence ID" value="TNG92753.1"/>
    <property type="molecule type" value="Genomic_DNA"/>
</dbReference>
<organism evidence="1 2">
    <name type="scientific">Testudinibacter aquarius</name>
    <dbReference type="NCBI Taxonomy" id="1524974"/>
    <lineage>
        <taxon>Bacteria</taxon>
        <taxon>Pseudomonadati</taxon>
        <taxon>Pseudomonadota</taxon>
        <taxon>Gammaproteobacteria</taxon>
        <taxon>Pasteurellales</taxon>
        <taxon>Pasteurellaceae</taxon>
        <taxon>Testudinibacter</taxon>
    </lineage>
</organism>
<proteinExistence type="predicted"/>
<evidence type="ECO:0000313" key="1">
    <source>
        <dbReference type="EMBL" id="TNG92753.1"/>
    </source>
</evidence>
<dbReference type="PANTHER" id="PTHR34817:SF2">
    <property type="entry name" value="NUCLEOTIDYLTRANSFERASE"/>
    <property type="match status" value="1"/>
</dbReference>
<name>A0ABY2XXX7_9PAST</name>
<reference evidence="1 2" key="1">
    <citation type="submission" date="2019-05" db="EMBL/GenBank/DDBJ databases">
        <title>Pasteurellaceae isolates from reptiles.</title>
        <authorList>
            <person name="Bojesen A.M."/>
            <person name="Lund E."/>
        </authorList>
    </citation>
    <scope>NUCLEOTIDE SEQUENCE [LARGE SCALE GENOMIC DNA]</scope>
    <source>
        <strain evidence="1 2">ELNT2x</strain>
    </source>
</reference>
<dbReference type="InterPro" id="IPR018775">
    <property type="entry name" value="RlaP"/>
</dbReference>